<dbReference type="GO" id="GO:0006271">
    <property type="term" value="P:DNA strand elongation involved in DNA replication"/>
    <property type="evidence" value="ECO:0007669"/>
    <property type="project" value="TreeGrafter"/>
</dbReference>
<dbReference type="NCBIfam" id="TIGR00663">
    <property type="entry name" value="dnan"/>
    <property type="match status" value="1"/>
</dbReference>
<comment type="subunit">
    <text evidence="10">Forms a ring-shaped head-to-tail homodimer around DNA.</text>
</comment>
<feature type="domain" description="DNA polymerase III beta sliding clamp central" evidence="12">
    <location>
        <begin position="132"/>
        <end position="267"/>
    </location>
</feature>
<dbReference type="Pfam" id="PF00712">
    <property type="entry name" value="DNA_pol3_beta"/>
    <property type="match status" value="1"/>
</dbReference>
<evidence type="ECO:0000256" key="9">
    <source>
        <dbReference type="ARBA" id="ARBA00023125"/>
    </source>
</evidence>
<keyword evidence="9" id="KW-0238">DNA-binding</keyword>
<dbReference type="GO" id="GO:0003887">
    <property type="term" value="F:DNA-directed DNA polymerase activity"/>
    <property type="evidence" value="ECO:0007669"/>
    <property type="project" value="UniProtKB-UniRule"/>
</dbReference>
<evidence type="ECO:0000313" key="14">
    <source>
        <dbReference type="EMBL" id="ELA09214.1"/>
    </source>
</evidence>
<protein>
    <recommendedName>
        <fullName evidence="3 10">Beta sliding clamp</fullName>
    </recommendedName>
</protein>
<dbReference type="SMART" id="SM00480">
    <property type="entry name" value="POL3Bc"/>
    <property type="match status" value="1"/>
</dbReference>
<proteinExistence type="inferred from homology"/>
<evidence type="ECO:0000256" key="1">
    <source>
        <dbReference type="ARBA" id="ARBA00004496"/>
    </source>
</evidence>
<evidence type="ECO:0000259" key="12">
    <source>
        <dbReference type="Pfam" id="PF02767"/>
    </source>
</evidence>
<evidence type="ECO:0000259" key="11">
    <source>
        <dbReference type="Pfam" id="PF00712"/>
    </source>
</evidence>
<dbReference type="SUPFAM" id="SSF55979">
    <property type="entry name" value="DNA clamp"/>
    <property type="match status" value="3"/>
</dbReference>
<evidence type="ECO:0000256" key="6">
    <source>
        <dbReference type="ARBA" id="ARBA00022695"/>
    </source>
</evidence>
<evidence type="ECO:0000259" key="13">
    <source>
        <dbReference type="Pfam" id="PF02768"/>
    </source>
</evidence>
<keyword evidence="5 10" id="KW-0808">Transferase</keyword>
<dbReference type="OrthoDB" id="8421503at2"/>
<evidence type="ECO:0000256" key="4">
    <source>
        <dbReference type="ARBA" id="ARBA00022490"/>
    </source>
</evidence>
<dbReference type="PIRSF" id="PIRSF000804">
    <property type="entry name" value="DNA_pol_III_b"/>
    <property type="match status" value="1"/>
</dbReference>
<comment type="subcellular location">
    <subcellularLocation>
        <location evidence="1 10">Cytoplasm</location>
    </subcellularLocation>
</comment>
<reference evidence="14 15" key="1">
    <citation type="journal article" date="2013" name="Genome Announc.">
        <title>Genome Sequence of Moraxella macacae 0408225, a Novel Bacterial Species Isolated from a Cynomolgus Macaque with Epistaxis.</title>
        <authorList>
            <person name="Ladner J.T."/>
            <person name="Whitehouse C.A."/>
            <person name="Koroleva G.I."/>
            <person name="Palacios G.F."/>
        </authorList>
    </citation>
    <scope>NUCLEOTIDE SEQUENCE [LARGE SCALE GENOMIC DNA]</scope>
    <source>
        <strain evidence="14 15">0408225</strain>
    </source>
</reference>
<keyword evidence="8 10" id="KW-0239">DNA-directed DNA polymerase</keyword>
<dbReference type="InterPro" id="IPR022637">
    <property type="entry name" value="DNA_polIII_beta_cen"/>
</dbReference>
<dbReference type="GO" id="GO:0009360">
    <property type="term" value="C:DNA polymerase III complex"/>
    <property type="evidence" value="ECO:0007669"/>
    <property type="project" value="InterPro"/>
</dbReference>
<dbReference type="InterPro" id="IPR022635">
    <property type="entry name" value="DNA_polIII_beta_C"/>
</dbReference>
<name>L2F821_9GAMM</name>
<evidence type="ECO:0000256" key="2">
    <source>
        <dbReference type="ARBA" id="ARBA00010752"/>
    </source>
</evidence>
<keyword evidence="6 10" id="KW-0548">Nucleotidyltransferase</keyword>
<dbReference type="PATRIC" id="fig|1230338.3.peg.519"/>
<dbReference type="PANTHER" id="PTHR30478">
    <property type="entry name" value="DNA POLYMERASE III SUBUNIT BETA"/>
    <property type="match status" value="1"/>
</dbReference>
<evidence type="ECO:0000256" key="10">
    <source>
        <dbReference type="PIRNR" id="PIRNR000804"/>
    </source>
</evidence>
<dbReference type="Gene3D" id="3.10.150.10">
    <property type="entry name" value="DNA Polymerase III, subunit A, domain 2"/>
    <property type="match status" value="1"/>
</dbReference>
<sequence>MQLVMSRDVLLHAVNLISKASDKRHNMAILGNLKLELTEQQLVMTASDLEVELQSTLNLPKGACRQAGQITIPANKFKDIVKLLPEETVSLTVGDDLQCVIKSGKSTFKLGTLPAEDFPMLGEPEQVTPVQISRVVLSDLMEKTHFAMAVQDVRYYLTGMLFELKDNQLATVATDGHRLALARTAIEQPDGAELNAILPRKAVLELQRLLGELKKLLPQHDNQITLNVGRDFLQVILPFGEIDSDGQMQNPILVAFTARLIDGKFPDYRRVMPNNTDKLAYIKQEQLVTVLRRVSLLSHEKTRGVVFYFADSENLEVKTSNSEHDEACEQLTVNYQGDPLEISFNVAYLLDVLNTLGGDIELHMGHANGSVLIRQVGDDLHEFVVMPMRL</sequence>
<keyword evidence="15" id="KW-1185">Reference proteome</keyword>
<gene>
    <name evidence="14" type="ORF">MOMA_02375</name>
</gene>
<comment type="function">
    <text evidence="10">Confers DNA tethering and processivity to DNA polymerases and other proteins. Acts as a clamp, forming a ring around DNA (a reaction catalyzed by the clamp-loading complex) which diffuses in an ATP-independent manner freely and bidirectionally along dsDNA. Initially characterized for its ability to contact the catalytic subunit of DNA polymerase III (Pol III), a complex, multichain enzyme responsible for most of the replicative synthesis in bacteria; Pol III exhibits 3'-5' exonuclease proofreading activity. The beta chain is required for initiation of replication as well as for processivity of DNA replication.</text>
</comment>
<keyword evidence="4 10" id="KW-0963">Cytoplasm</keyword>
<dbReference type="Pfam" id="PF02768">
    <property type="entry name" value="DNA_pol3_beta_3"/>
    <property type="match status" value="1"/>
</dbReference>
<dbReference type="EMBL" id="ANIN01000001">
    <property type="protein sequence ID" value="ELA09214.1"/>
    <property type="molecule type" value="Genomic_DNA"/>
</dbReference>
<dbReference type="Gene3D" id="3.70.10.10">
    <property type="match status" value="1"/>
</dbReference>
<dbReference type="Proteomes" id="UP000023795">
    <property type="component" value="Unassembled WGS sequence"/>
</dbReference>
<dbReference type="eggNOG" id="COG0592">
    <property type="taxonomic scope" value="Bacteria"/>
</dbReference>
<dbReference type="GO" id="GO:0003677">
    <property type="term" value="F:DNA binding"/>
    <property type="evidence" value="ECO:0007669"/>
    <property type="project" value="UniProtKB-UniRule"/>
</dbReference>
<dbReference type="PANTHER" id="PTHR30478:SF0">
    <property type="entry name" value="BETA SLIDING CLAMP"/>
    <property type="match status" value="1"/>
</dbReference>
<comment type="similarity">
    <text evidence="2 10">Belongs to the beta sliding clamp family.</text>
</comment>
<dbReference type="STRING" id="1230338.MOMA_02375"/>
<dbReference type="GO" id="GO:0008408">
    <property type="term" value="F:3'-5' exonuclease activity"/>
    <property type="evidence" value="ECO:0007669"/>
    <property type="project" value="InterPro"/>
</dbReference>
<evidence type="ECO:0000313" key="15">
    <source>
        <dbReference type="Proteomes" id="UP000023795"/>
    </source>
</evidence>
<dbReference type="Pfam" id="PF02767">
    <property type="entry name" value="DNA_pol3_beta_2"/>
    <property type="match status" value="1"/>
</dbReference>
<feature type="domain" description="DNA polymerase III beta sliding clamp N-terminal" evidence="11">
    <location>
        <begin position="1"/>
        <end position="121"/>
    </location>
</feature>
<comment type="caution">
    <text evidence="14">The sequence shown here is derived from an EMBL/GenBank/DDBJ whole genome shotgun (WGS) entry which is preliminary data.</text>
</comment>
<evidence type="ECO:0000256" key="8">
    <source>
        <dbReference type="ARBA" id="ARBA00022932"/>
    </source>
</evidence>
<dbReference type="AlphaFoldDB" id="L2F821"/>
<dbReference type="RefSeq" id="WP_009767034.1">
    <property type="nucleotide sequence ID" value="NZ_ANIN01000001.1"/>
</dbReference>
<evidence type="ECO:0000256" key="5">
    <source>
        <dbReference type="ARBA" id="ARBA00022679"/>
    </source>
</evidence>
<dbReference type="CDD" id="cd00140">
    <property type="entry name" value="beta_clamp"/>
    <property type="match status" value="1"/>
</dbReference>
<dbReference type="InterPro" id="IPR046938">
    <property type="entry name" value="DNA_clamp_sf"/>
</dbReference>
<evidence type="ECO:0000256" key="3">
    <source>
        <dbReference type="ARBA" id="ARBA00021035"/>
    </source>
</evidence>
<dbReference type="GO" id="GO:0005737">
    <property type="term" value="C:cytoplasm"/>
    <property type="evidence" value="ECO:0007669"/>
    <property type="project" value="UniProtKB-SubCell"/>
</dbReference>
<feature type="domain" description="DNA polymerase III beta sliding clamp C-terminal" evidence="13">
    <location>
        <begin position="269"/>
        <end position="389"/>
    </location>
</feature>
<evidence type="ECO:0000256" key="7">
    <source>
        <dbReference type="ARBA" id="ARBA00022705"/>
    </source>
</evidence>
<accession>L2F821</accession>
<organism evidence="14 15">
    <name type="scientific">Moraxella macacae 0408225</name>
    <dbReference type="NCBI Taxonomy" id="1230338"/>
    <lineage>
        <taxon>Bacteria</taxon>
        <taxon>Pseudomonadati</taxon>
        <taxon>Pseudomonadota</taxon>
        <taxon>Gammaproteobacteria</taxon>
        <taxon>Moraxellales</taxon>
        <taxon>Moraxellaceae</taxon>
        <taxon>Moraxella</taxon>
    </lineage>
</organism>
<dbReference type="InterPro" id="IPR022634">
    <property type="entry name" value="DNA_polIII_beta_N"/>
</dbReference>
<dbReference type="InterPro" id="IPR001001">
    <property type="entry name" value="DNA_polIII_beta"/>
</dbReference>
<keyword evidence="7 10" id="KW-0235">DNA replication</keyword>